<evidence type="ECO:0000313" key="2">
    <source>
        <dbReference type="EMBL" id="SKC23717.1"/>
    </source>
</evidence>
<gene>
    <name evidence="2" type="ORF">SAMN03080601_03002</name>
</gene>
<proteinExistence type="predicted"/>
<dbReference type="Proteomes" id="UP000191055">
    <property type="component" value="Unassembled WGS sequence"/>
</dbReference>
<accession>A0A1T5HSU8</accession>
<sequence>MLAGGGVGLFALSRLFKPDYQTNNDPFKLEYKQAGDSWDYDILDPKITAEIAYEQYSNGSCMYAVVGSVVMQLAEKYGEPYKSFPYHLFRYGQAGIGGYGSVCGALNGAAALLGLFVSERSVRDRMITDIFQWYEQTPMPQYIPKKPAHDFILPAFATESVLCHVSNTSWSKMAGVKVDSNERKERCRRLSCDVAEKVVMALNDLKANRYVGNKYANESVNSCVACHGSSGKLDNSFGKMDCKSCHTESVGHRAFSNIHYKLTGDK</sequence>
<dbReference type="SUPFAM" id="SSF48695">
    <property type="entry name" value="Multiheme cytochromes"/>
    <property type="match status" value="1"/>
</dbReference>
<dbReference type="AlphaFoldDB" id="A0A1T5HSU8"/>
<keyword evidence="1" id="KW-0472">Membrane</keyword>
<name>A0A1T5HSU8_9BACT</name>
<dbReference type="EMBL" id="FUYV01000020">
    <property type="protein sequence ID" value="SKC23717.1"/>
    <property type="molecule type" value="Genomic_DNA"/>
</dbReference>
<evidence type="ECO:0000256" key="1">
    <source>
        <dbReference type="SAM" id="Phobius"/>
    </source>
</evidence>
<dbReference type="Pfam" id="PF09719">
    <property type="entry name" value="C_GCAxxG_C_C"/>
    <property type="match status" value="1"/>
</dbReference>
<dbReference type="STRING" id="889453.SAMN03080601_03002"/>
<keyword evidence="1" id="KW-1133">Transmembrane helix</keyword>
<organism evidence="2 3">
    <name type="scientific">Alkalitalea saponilacus</name>
    <dbReference type="NCBI Taxonomy" id="889453"/>
    <lineage>
        <taxon>Bacteria</taxon>
        <taxon>Pseudomonadati</taxon>
        <taxon>Bacteroidota</taxon>
        <taxon>Bacteroidia</taxon>
        <taxon>Marinilabiliales</taxon>
        <taxon>Marinilabiliaceae</taxon>
        <taxon>Alkalitalea</taxon>
    </lineage>
</organism>
<reference evidence="2 3" key="1">
    <citation type="submission" date="2017-02" db="EMBL/GenBank/DDBJ databases">
        <authorList>
            <person name="Peterson S.W."/>
        </authorList>
    </citation>
    <scope>NUCLEOTIDE SEQUENCE [LARGE SCALE GENOMIC DNA]</scope>
    <source>
        <strain evidence="2 3">DSM 24412</strain>
    </source>
</reference>
<protein>
    <submittedName>
        <fullName evidence="2">Putative redox-active protein (C_GCAxxG_C_C)</fullName>
    </submittedName>
</protein>
<feature type="transmembrane region" description="Helical" evidence="1">
    <location>
        <begin position="96"/>
        <end position="117"/>
    </location>
</feature>
<keyword evidence="3" id="KW-1185">Reference proteome</keyword>
<evidence type="ECO:0000313" key="3">
    <source>
        <dbReference type="Proteomes" id="UP000191055"/>
    </source>
</evidence>
<dbReference type="InterPro" id="IPR010181">
    <property type="entry name" value="CGCAxxGCC_motif"/>
</dbReference>
<keyword evidence="1" id="KW-0812">Transmembrane</keyword>
<dbReference type="InterPro" id="IPR036280">
    <property type="entry name" value="Multihaem_cyt_sf"/>
</dbReference>